<feature type="compositionally biased region" description="Basic and acidic residues" evidence="1">
    <location>
        <begin position="25"/>
        <end position="51"/>
    </location>
</feature>
<evidence type="ECO:0000313" key="3">
    <source>
        <dbReference type="Proteomes" id="UP000077202"/>
    </source>
</evidence>
<dbReference type="Proteomes" id="UP000077202">
    <property type="component" value="Unassembled WGS sequence"/>
</dbReference>
<dbReference type="AlphaFoldDB" id="A0A176WFK3"/>
<protein>
    <submittedName>
        <fullName evidence="2">Uncharacterized protein</fullName>
    </submittedName>
</protein>
<organism evidence="2 3">
    <name type="scientific">Marchantia polymorpha subsp. ruderalis</name>
    <dbReference type="NCBI Taxonomy" id="1480154"/>
    <lineage>
        <taxon>Eukaryota</taxon>
        <taxon>Viridiplantae</taxon>
        <taxon>Streptophyta</taxon>
        <taxon>Embryophyta</taxon>
        <taxon>Marchantiophyta</taxon>
        <taxon>Marchantiopsida</taxon>
        <taxon>Marchantiidae</taxon>
        <taxon>Marchantiales</taxon>
        <taxon>Marchantiaceae</taxon>
        <taxon>Marchantia</taxon>
    </lineage>
</organism>
<keyword evidence="3" id="KW-1185">Reference proteome</keyword>
<feature type="compositionally biased region" description="Polar residues" evidence="1">
    <location>
        <begin position="52"/>
        <end position="61"/>
    </location>
</feature>
<sequence>MKARRLILEADSSTESRATVSRGRPTREAGAEVNTVREKEAPTEKGPRTSEVRLTTVASSRTTRKDKGKDVLIEEVPPTHDEVSLAGIKMKTPLKRIAEVLAVLSDSEEDPTALEEVVARAVEGAGGAECGPLKDLPLLQYLNRKQEKYAEATTNGTYVEIVRNRTRTKVAAAFAVVVKECRNQSTEAKLEACRSVYNAESLRVDELTATAEKEQEYEAELAAKAKCEGARILDLELIEKLETECSELMSQRTQAEEQLCEMETRLWEAEEKNWQFVS</sequence>
<gene>
    <name evidence="2" type="ORF">AXG93_3733s1000</name>
</gene>
<evidence type="ECO:0000256" key="1">
    <source>
        <dbReference type="SAM" id="MobiDB-lite"/>
    </source>
</evidence>
<accession>A0A176WFK3</accession>
<proteinExistence type="predicted"/>
<dbReference type="EMBL" id="LVLJ01000904">
    <property type="protein sequence ID" value="OAE32018.1"/>
    <property type="molecule type" value="Genomic_DNA"/>
</dbReference>
<evidence type="ECO:0000313" key="2">
    <source>
        <dbReference type="EMBL" id="OAE32018.1"/>
    </source>
</evidence>
<name>A0A176WFK3_MARPO</name>
<reference evidence="2" key="1">
    <citation type="submission" date="2016-03" db="EMBL/GenBank/DDBJ databases">
        <title>Mechanisms controlling the formation of the plant cell surface in tip-growing cells are functionally conserved among land plants.</title>
        <authorList>
            <person name="Honkanen S."/>
            <person name="Jones V.A."/>
            <person name="Morieri G."/>
            <person name="Champion C."/>
            <person name="Hetherington A.J."/>
            <person name="Kelly S."/>
            <person name="Saint-Marcoux D."/>
            <person name="Proust H."/>
            <person name="Prescott H."/>
            <person name="Dolan L."/>
        </authorList>
    </citation>
    <scope>NUCLEOTIDE SEQUENCE [LARGE SCALE GENOMIC DNA]</scope>
    <source>
        <tissue evidence="2">Whole gametophyte</tissue>
    </source>
</reference>
<comment type="caution">
    <text evidence="2">The sequence shown here is derived from an EMBL/GenBank/DDBJ whole genome shotgun (WGS) entry which is preliminary data.</text>
</comment>
<feature type="region of interest" description="Disordered" evidence="1">
    <location>
        <begin position="1"/>
        <end position="66"/>
    </location>
</feature>